<reference evidence="2 3" key="1">
    <citation type="journal article" date="2015" name="Stand. Genomic Sci.">
        <title>Genomic Encyclopedia of Bacterial and Archaeal Type Strains, Phase III: the genomes of soil and plant-associated and newly described type strains.</title>
        <authorList>
            <person name="Whitman W.B."/>
            <person name="Woyke T."/>
            <person name="Klenk H.P."/>
            <person name="Zhou Y."/>
            <person name="Lilburn T.G."/>
            <person name="Beck B.J."/>
            <person name="De Vos P."/>
            <person name="Vandamme P."/>
            <person name="Eisen J.A."/>
            <person name="Garrity G."/>
            <person name="Hugenholtz P."/>
            <person name="Kyrpides N.C."/>
        </authorList>
    </citation>
    <scope>NUCLEOTIDE SEQUENCE [LARGE SCALE GENOMIC DNA]</scope>
    <source>
        <strain evidence="2 3">VKM Ac-2572</strain>
    </source>
</reference>
<name>A0A4R2H424_9ACTN</name>
<proteinExistence type="predicted"/>
<keyword evidence="1" id="KW-0812">Transmembrane</keyword>
<dbReference type="OrthoDB" id="3826425at2"/>
<dbReference type="Proteomes" id="UP000294508">
    <property type="component" value="Unassembled WGS sequence"/>
</dbReference>
<evidence type="ECO:0000313" key="3">
    <source>
        <dbReference type="Proteomes" id="UP000294508"/>
    </source>
</evidence>
<evidence type="ECO:0000313" key="2">
    <source>
        <dbReference type="EMBL" id="TCO19234.1"/>
    </source>
</evidence>
<keyword evidence="1" id="KW-1133">Transmembrane helix</keyword>
<dbReference type="EMBL" id="SLWN01000014">
    <property type="protein sequence ID" value="TCO19234.1"/>
    <property type="molecule type" value="Genomic_DNA"/>
</dbReference>
<evidence type="ECO:0000256" key="1">
    <source>
        <dbReference type="SAM" id="Phobius"/>
    </source>
</evidence>
<dbReference type="AlphaFoldDB" id="A0A4R2H424"/>
<protein>
    <submittedName>
        <fullName evidence="2">Uncharacterized protein</fullName>
    </submittedName>
</protein>
<dbReference type="RefSeq" id="WP_132213478.1">
    <property type="nucleotide sequence ID" value="NZ_SLWN01000014.1"/>
</dbReference>
<sequence length="187" mass="20203">MSERVESPGRGPTWIGVPAVVLVLLGVLVLVDVTTRQQLSRELLDSGIETVADQVQVEVTGGAGRPAISEVRVDFTAGGVDRIRTTLDDIVDDRQGMSEGVQPPAAGTRYAMPLHLVYRPSEPSTALAAVDARKWAEDKDTPKLGLGLVGSGLGLVLLAMLLLTVGARRRGLSWWQWYTETPARHRK</sequence>
<keyword evidence="1" id="KW-0472">Membrane</keyword>
<feature type="transmembrane region" description="Helical" evidence="1">
    <location>
        <begin position="144"/>
        <end position="167"/>
    </location>
</feature>
<organism evidence="2 3">
    <name type="scientific">Kribbella steppae</name>
    <dbReference type="NCBI Taxonomy" id="2512223"/>
    <lineage>
        <taxon>Bacteria</taxon>
        <taxon>Bacillati</taxon>
        <taxon>Actinomycetota</taxon>
        <taxon>Actinomycetes</taxon>
        <taxon>Propionibacteriales</taxon>
        <taxon>Kribbellaceae</taxon>
        <taxon>Kribbella</taxon>
    </lineage>
</organism>
<accession>A0A4R2H424</accession>
<comment type="caution">
    <text evidence="2">The sequence shown here is derived from an EMBL/GenBank/DDBJ whole genome shotgun (WGS) entry which is preliminary data.</text>
</comment>
<gene>
    <name evidence="2" type="ORF">EV652_114215</name>
</gene>
<keyword evidence="3" id="KW-1185">Reference proteome</keyword>
<feature type="transmembrane region" description="Helical" evidence="1">
    <location>
        <begin position="12"/>
        <end position="31"/>
    </location>
</feature>